<dbReference type="PIRSF" id="PIRSF000029">
    <property type="entry name" value="Cytochrome_b562"/>
    <property type="match status" value="1"/>
</dbReference>
<sequence>MRKHVIAMLSASLLFSSVSLFAADLEEDMGTLNANLKIVKKTDNAQEMQQALAKMRTAAQDAKQSTPDKLEGQPADSAQVKAYHAGLDSLIAQIDVVNALAKANNVDGAKREAAKFDDIRNTNHKKFR</sequence>
<dbReference type="AlphaFoldDB" id="A0A506PVR2"/>
<dbReference type="InterPro" id="IPR010980">
    <property type="entry name" value="Cyt_c/b562"/>
</dbReference>
<dbReference type="Proteomes" id="UP000317747">
    <property type="component" value="Unassembled WGS sequence"/>
</dbReference>
<gene>
    <name evidence="7" type="primary">cybC</name>
    <name evidence="7" type="ORF">FJW01_19030</name>
</gene>
<dbReference type="GO" id="GO:0042597">
    <property type="term" value="C:periplasmic space"/>
    <property type="evidence" value="ECO:0007669"/>
    <property type="project" value="InterPro"/>
</dbReference>
<dbReference type="EMBL" id="VHJA01000070">
    <property type="protein sequence ID" value="TPV37791.1"/>
    <property type="molecule type" value="Genomic_DNA"/>
</dbReference>
<reference evidence="7 8" key="1">
    <citation type="submission" date="2019-06" db="EMBL/GenBank/DDBJ databases">
        <title>Taxogenomics and systematics of the genus Pantoea.</title>
        <authorList>
            <person name="Tambong J.T."/>
        </authorList>
    </citation>
    <scope>NUCLEOTIDE SEQUENCE [LARGE SCALE GENOMIC DNA]</scope>
    <source>
        <strain evidence="7 8">LMG 24200</strain>
    </source>
</reference>
<feature type="region of interest" description="Disordered" evidence="5">
    <location>
        <begin position="54"/>
        <end position="77"/>
    </location>
</feature>
<evidence type="ECO:0000313" key="7">
    <source>
        <dbReference type="EMBL" id="TPV37791.1"/>
    </source>
</evidence>
<dbReference type="InterPro" id="IPR009155">
    <property type="entry name" value="Cyt_b562"/>
</dbReference>
<organism evidence="7 8">
    <name type="scientific">Pantoea deleyi</name>
    <dbReference type="NCBI Taxonomy" id="470932"/>
    <lineage>
        <taxon>Bacteria</taxon>
        <taxon>Pseudomonadati</taxon>
        <taxon>Pseudomonadota</taxon>
        <taxon>Gammaproteobacteria</taxon>
        <taxon>Enterobacterales</taxon>
        <taxon>Erwiniaceae</taxon>
        <taxon>Pantoea</taxon>
    </lineage>
</organism>
<dbReference type="GO" id="GO:0020037">
    <property type="term" value="F:heme binding"/>
    <property type="evidence" value="ECO:0007669"/>
    <property type="project" value="InterPro"/>
</dbReference>
<evidence type="ECO:0000256" key="5">
    <source>
        <dbReference type="SAM" id="MobiDB-lite"/>
    </source>
</evidence>
<dbReference type="RefSeq" id="WP_128085099.1">
    <property type="nucleotide sequence ID" value="NZ_CP071405.1"/>
</dbReference>
<keyword evidence="4" id="KW-0349">Heme</keyword>
<feature type="chain" id="PRO_5023095158" evidence="6">
    <location>
        <begin position="23"/>
        <end position="128"/>
    </location>
</feature>
<name>A0A506PVR2_9GAMM</name>
<keyword evidence="4" id="KW-0408">Iron</keyword>
<keyword evidence="8" id="KW-1185">Reference proteome</keyword>
<dbReference type="NCBIfam" id="NF011632">
    <property type="entry name" value="PRK15058.1"/>
    <property type="match status" value="1"/>
</dbReference>
<comment type="function">
    <text evidence="1">Electron-transport protein of unknown function.</text>
</comment>
<evidence type="ECO:0000256" key="2">
    <source>
        <dbReference type="ARBA" id="ARBA00005523"/>
    </source>
</evidence>
<comment type="caution">
    <text evidence="7">The sequence shown here is derived from an EMBL/GenBank/DDBJ whole genome shotgun (WGS) entry which is preliminary data.</text>
</comment>
<evidence type="ECO:0000256" key="6">
    <source>
        <dbReference type="SAM" id="SignalP"/>
    </source>
</evidence>
<feature type="binding site" description="axial binding residue" evidence="4">
    <location>
        <position position="124"/>
    </location>
    <ligand>
        <name>heme b</name>
        <dbReference type="ChEBI" id="CHEBI:60344"/>
    </ligand>
    <ligandPart>
        <name>Fe</name>
        <dbReference type="ChEBI" id="CHEBI:18248"/>
    </ligandPart>
</feature>
<dbReference type="Pfam" id="PF07361">
    <property type="entry name" value="Cytochrom_B562"/>
    <property type="match status" value="1"/>
</dbReference>
<dbReference type="GO" id="GO:0009055">
    <property type="term" value="F:electron transfer activity"/>
    <property type="evidence" value="ECO:0007669"/>
    <property type="project" value="InterPro"/>
</dbReference>
<dbReference type="GO" id="GO:0005506">
    <property type="term" value="F:iron ion binding"/>
    <property type="evidence" value="ECO:0007669"/>
    <property type="project" value="InterPro"/>
</dbReference>
<dbReference type="SUPFAM" id="SSF47175">
    <property type="entry name" value="Cytochromes"/>
    <property type="match status" value="1"/>
</dbReference>
<feature type="signal peptide" evidence="6">
    <location>
        <begin position="1"/>
        <end position="22"/>
    </location>
</feature>
<evidence type="ECO:0000256" key="1">
    <source>
        <dbReference type="ARBA" id="ARBA00002028"/>
    </source>
</evidence>
<evidence type="ECO:0000256" key="4">
    <source>
        <dbReference type="PIRSR" id="PIRSR000029-1"/>
    </source>
</evidence>
<dbReference type="GO" id="GO:0022900">
    <property type="term" value="P:electron transport chain"/>
    <property type="evidence" value="ECO:0007669"/>
    <property type="project" value="InterPro"/>
</dbReference>
<feature type="binding site" description="axial binding residue" evidence="4">
    <location>
        <position position="29"/>
    </location>
    <ligand>
        <name>heme b</name>
        <dbReference type="ChEBI" id="CHEBI:60344"/>
    </ligand>
    <ligandPart>
        <name>Fe</name>
        <dbReference type="ChEBI" id="CHEBI:18248"/>
    </ligandPart>
</feature>
<comment type="cofactor">
    <cofactor evidence="4">
        <name>heme b</name>
        <dbReference type="ChEBI" id="CHEBI:60344"/>
    </cofactor>
    <text evidence="4">Binds 1 heme b (iron(II)-protoporphyrin IX) group per molecule.</text>
</comment>
<keyword evidence="3 6" id="KW-0732">Signal</keyword>
<keyword evidence="4" id="KW-0479">Metal-binding</keyword>
<evidence type="ECO:0000256" key="3">
    <source>
        <dbReference type="ARBA" id="ARBA00022729"/>
    </source>
</evidence>
<protein>
    <submittedName>
        <fullName evidence="7">Cytochrome b562</fullName>
    </submittedName>
</protein>
<evidence type="ECO:0000313" key="8">
    <source>
        <dbReference type="Proteomes" id="UP000317747"/>
    </source>
</evidence>
<dbReference type="OrthoDB" id="6539015at2"/>
<proteinExistence type="inferred from homology"/>
<accession>A0A506PVR2</accession>
<dbReference type="Gene3D" id="1.20.120.10">
    <property type="entry name" value="Cytochrome c/b562"/>
    <property type="match status" value="1"/>
</dbReference>
<comment type="similarity">
    <text evidence="2">Belongs to the cytochrome b562 family.</text>
</comment>